<accession>A0ABU8XJS7</accession>
<proteinExistence type="predicted"/>
<evidence type="ECO:0000313" key="3">
    <source>
        <dbReference type="Proteomes" id="UP001367030"/>
    </source>
</evidence>
<protein>
    <submittedName>
        <fullName evidence="2">Uncharacterized protein</fullName>
    </submittedName>
</protein>
<organism evidence="2 3">
    <name type="scientific">Variovorax robiniae</name>
    <dbReference type="NCBI Taxonomy" id="1836199"/>
    <lineage>
        <taxon>Bacteria</taxon>
        <taxon>Pseudomonadati</taxon>
        <taxon>Pseudomonadota</taxon>
        <taxon>Betaproteobacteria</taxon>
        <taxon>Burkholderiales</taxon>
        <taxon>Comamonadaceae</taxon>
        <taxon>Variovorax</taxon>
    </lineage>
</organism>
<feature type="chain" id="PRO_5046473826" evidence="1">
    <location>
        <begin position="25"/>
        <end position="227"/>
    </location>
</feature>
<gene>
    <name evidence="2" type="ORF">WKW79_35745</name>
</gene>
<feature type="signal peptide" evidence="1">
    <location>
        <begin position="1"/>
        <end position="24"/>
    </location>
</feature>
<keyword evidence="3" id="KW-1185">Reference proteome</keyword>
<dbReference type="Proteomes" id="UP001367030">
    <property type="component" value="Unassembled WGS sequence"/>
</dbReference>
<evidence type="ECO:0000256" key="1">
    <source>
        <dbReference type="SAM" id="SignalP"/>
    </source>
</evidence>
<reference evidence="2 3" key="1">
    <citation type="submission" date="2024-03" db="EMBL/GenBank/DDBJ databases">
        <title>Novel species of the genus Variovorax.</title>
        <authorList>
            <person name="Liu Q."/>
            <person name="Xin Y.-H."/>
        </authorList>
    </citation>
    <scope>NUCLEOTIDE SEQUENCE [LARGE SCALE GENOMIC DNA]</scope>
    <source>
        <strain evidence="2 3">KACC 18901</strain>
    </source>
</reference>
<comment type="caution">
    <text evidence="2">The sequence shown here is derived from an EMBL/GenBank/DDBJ whole genome shotgun (WGS) entry which is preliminary data.</text>
</comment>
<sequence length="227" mass="22999">MNKLASSLAVAGFLAVALTNVASAQFSLKAIPGVSNVVASGNSGGTPAADLGAQQDDLVRGYVAANRDVLNANSKMAAALGMKEDSLKLKQTADSMTEGSTVGNLEPSNKQIAVSTKALAAEMAKQPVLDANSKALYSAGLISLVSGVTKYVGVGKNVKEMTTHLSGASPMQLPKLQSAVFVVSKFPDSMSTVASALKTAVDFAKTNGIQMPAGTDDAMAAIGFAAM</sequence>
<evidence type="ECO:0000313" key="2">
    <source>
        <dbReference type="EMBL" id="MEJ8859949.1"/>
    </source>
</evidence>
<keyword evidence="1" id="KW-0732">Signal</keyword>
<dbReference type="EMBL" id="JBBKZS010000045">
    <property type="protein sequence ID" value="MEJ8859949.1"/>
    <property type="molecule type" value="Genomic_DNA"/>
</dbReference>
<dbReference type="RefSeq" id="WP_340339982.1">
    <property type="nucleotide sequence ID" value="NZ_JBBKZS010000045.1"/>
</dbReference>
<name>A0ABU8XJS7_9BURK</name>